<keyword evidence="1" id="KW-0472">Membrane</keyword>
<dbReference type="Proteomes" id="UP000823388">
    <property type="component" value="Chromosome 8K"/>
</dbReference>
<sequence>MNRISFLILSAKSKYSRGGHVIHSIFDSLGGPIDCNLPFIIIQGRVKLSLDLIIPIIAKAHDIIKTHLLALIHSLIKERILHIFVILPIHLTPKMLLKTFTLIIFVDFLLACLPKCHIFLVVISFHLNCKAMNNSRSMKPWNAWIVVLLRRVFNLQARRGTRTNVMSNIPPCWSRTGWRSHGSALHNVMSFPWLLS</sequence>
<keyword evidence="1" id="KW-0812">Transmembrane</keyword>
<evidence type="ECO:0000256" key="1">
    <source>
        <dbReference type="SAM" id="Phobius"/>
    </source>
</evidence>
<dbReference type="AlphaFoldDB" id="A0A8T0PL94"/>
<accession>A0A8T0PL94</accession>
<evidence type="ECO:0000313" key="3">
    <source>
        <dbReference type="Proteomes" id="UP000823388"/>
    </source>
</evidence>
<gene>
    <name evidence="2" type="ORF">PVAP13_8KG171901</name>
</gene>
<organism evidence="2 3">
    <name type="scientific">Panicum virgatum</name>
    <name type="common">Blackwell switchgrass</name>
    <dbReference type="NCBI Taxonomy" id="38727"/>
    <lineage>
        <taxon>Eukaryota</taxon>
        <taxon>Viridiplantae</taxon>
        <taxon>Streptophyta</taxon>
        <taxon>Embryophyta</taxon>
        <taxon>Tracheophyta</taxon>
        <taxon>Spermatophyta</taxon>
        <taxon>Magnoliopsida</taxon>
        <taxon>Liliopsida</taxon>
        <taxon>Poales</taxon>
        <taxon>Poaceae</taxon>
        <taxon>PACMAD clade</taxon>
        <taxon>Panicoideae</taxon>
        <taxon>Panicodae</taxon>
        <taxon>Paniceae</taxon>
        <taxon>Panicinae</taxon>
        <taxon>Panicum</taxon>
        <taxon>Panicum sect. Hiantes</taxon>
    </lineage>
</organism>
<protein>
    <submittedName>
        <fullName evidence="2">Uncharacterized protein</fullName>
    </submittedName>
</protein>
<dbReference type="EMBL" id="CM029051">
    <property type="protein sequence ID" value="KAG2561668.1"/>
    <property type="molecule type" value="Genomic_DNA"/>
</dbReference>
<proteinExistence type="predicted"/>
<comment type="caution">
    <text evidence="2">The sequence shown here is derived from an EMBL/GenBank/DDBJ whole genome shotgun (WGS) entry which is preliminary data.</text>
</comment>
<reference evidence="2" key="1">
    <citation type="submission" date="2020-05" db="EMBL/GenBank/DDBJ databases">
        <title>WGS assembly of Panicum virgatum.</title>
        <authorList>
            <person name="Lovell J.T."/>
            <person name="Jenkins J."/>
            <person name="Shu S."/>
            <person name="Juenger T.E."/>
            <person name="Schmutz J."/>
        </authorList>
    </citation>
    <scope>NUCLEOTIDE SEQUENCE</scope>
    <source>
        <strain evidence="2">AP13</strain>
    </source>
</reference>
<keyword evidence="1" id="KW-1133">Transmembrane helix</keyword>
<feature type="transmembrane region" description="Helical" evidence="1">
    <location>
        <begin position="103"/>
        <end position="129"/>
    </location>
</feature>
<evidence type="ECO:0000313" key="2">
    <source>
        <dbReference type="EMBL" id="KAG2561668.1"/>
    </source>
</evidence>
<keyword evidence="3" id="KW-1185">Reference proteome</keyword>
<name>A0A8T0PL94_PANVG</name>